<dbReference type="AlphaFoldDB" id="A0A2T2XL37"/>
<dbReference type="PANTHER" id="PTHR46211">
    <property type="entry name" value="GLYCEROPHOSPHORYL DIESTER PHOSPHODIESTERASE"/>
    <property type="match status" value="1"/>
</dbReference>
<proteinExistence type="predicted"/>
<dbReference type="GO" id="GO:0006629">
    <property type="term" value="P:lipid metabolic process"/>
    <property type="evidence" value="ECO:0007669"/>
    <property type="project" value="InterPro"/>
</dbReference>
<accession>A0A2T2XL37</accession>
<gene>
    <name evidence="2" type="ORF">C7B46_02000</name>
</gene>
<organism evidence="2 3">
    <name type="scientific">Sulfobacillus benefaciens</name>
    <dbReference type="NCBI Taxonomy" id="453960"/>
    <lineage>
        <taxon>Bacteria</taxon>
        <taxon>Bacillati</taxon>
        <taxon>Bacillota</taxon>
        <taxon>Clostridia</taxon>
        <taxon>Eubacteriales</taxon>
        <taxon>Clostridiales Family XVII. Incertae Sedis</taxon>
        <taxon>Sulfobacillus</taxon>
    </lineage>
</organism>
<dbReference type="PANTHER" id="PTHR46211:SF14">
    <property type="entry name" value="GLYCEROPHOSPHODIESTER PHOSPHODIESTERASE"/>
    <property type="match status" value="1"/>
</dbReference>
<dbReference type="Gene3D" id="3.20.20.190">
    <property type="entry name" value="Phosphatidylinositol (PI) phosphodiesterase"/>
    <property type="match status" value="1"/>
</dbReference>
<feature type="domain" description="GP-PDE" evidence="1">
    <location>
        <begin position="16"/>
        <end position="238"/>
    </location>
</feature>
<dbReference type="EMBL" id="PXYW01000003">
    <property type="protein sequence ID" value="PSR35205.1"/>
    <property type="molecule type" value="Genomic_DNA"/>
</dbReference>
<dbReference type="PROSITE" id="PS51704">
    <property type="entry name" value="GP_PDE"/>
    <property type="match status" value="1"/>
</dbReference>
<name>A0A2T2XL37_9FIRM</name>
<reference evidence="2 3" key="1">
    <citation type="journal article" date="2014" name="BMC Genomics">
        <title>Comparison of environmental and isolate Sulfobacillus genomes reveals diverse carbon, sulfur, nitrogen, and hydrogen metabolisms.</title>
        <authorList>
            <person name="Justice N.B."/>
            <person name="Norman A."/>
            <person name="Brown C.T."/>
            <person name="Singh A."/>
            <person name="Thomas B.C."/>
            <person name="Banfield J.F."/>
        </authorList>
    </citation>
    <scope>NUCLEOTIDE SEQUENCE [LARGE SCALE GENOMIC DNA]</scope>
    <source>
        <strain evidence="2">AMDSBA4</strain>
    </source>
</reference>
<evidence type="ECO:0000259" key="1">
    <source>
        <dbReference type="PROSITE" id="PS51704"/>
    </source>
</evidence>
<dbReference type="Pfam" id="PF03009">
    <property type="entry name" value="GDPD"/>
    <property type="match status" value="1"/>
</dbReference>
<protein>
    <recommendedName>
        <fullName evidence="1">GP-PDE domain-containing protein</fullName>
    </recommendedName>
</protein>
<dbReference type="InterPro" id="IPR030395">
    <property type="entry name" value="GP_PDE_dom"/>
</dbReference>
<evidence type="ECO:0000313" key="3">
    <source>
        <dbReference type="Proteomes" id="UP000242972"/>
    </source>
</evidence>
<dbReference type="Proteomes" id="UP000242972">
    <property type="component" value="Unassembled WGS sequence"/>
</dbReference>
<dbReference type="InterPro" id="IPR017946">
    <property type="entry name" value="PLC-like_Pdiesterase_TIM-brl"/>
</dbReference>
<comment type="caution">
    <text evidence="2">The sequence shown here is derived from an EMBL/GenBank/DDBJ whole genome shotgun (WGS) entry which is preliminary data.</text>
</comment>
<sequence>MGPLDPFFRIKGEITMWVIAHRGGGALFPENSLSAFRSVERLGVDLVECDVHVSKDGHLMVIHDRSLRRTTGVDRNVEELTRDELSRLDVGDGKGVPALADVMEAIQLPVTVELKSRNTLQALLTFLTHHREWISRLVPISFYHPLLRALADYYPDLESGALLAGFPVEPGRVANAARCRFLSLHYEGVSSEYVELCHSQDIKLTVWTPNEDSDIRDMIAAGVDGIASDRPDRVLALLSGSNN</sequence>
<dbReference type="SUPFAM" id="SSF51695">
    <property type="entry name" value="PLC-like phosphodiesterases"/>
    <property type="match status" value="1"/>
</dbReference>
<dbReference type="GO" id="GO:0008081">
    <property type="term" value="F:phosphoric diester hydrolase activity"/>
    <property type="evidence" value="ECO:0007669"/>
    <property type="project" value="InterPro"/>
</dbReference>
<evidence type="ECO:0000313" key="2">
    <source>
        <dbReference type="EMBL" id="PSR35205.1"/>
    </source>
</evidence>